<dbReference type="EMBL" id="GBXM01100746">
    <property type="protein sequence ID" value="JAH07831.1"/>
    <property type="molecule type" value="Transcribed_RNA"/>
</dbReference>
<accession>A0A0E9PT87</accession>
<evidence type="ECO:0000313" key="1">
    <source>
        <dbReference type="EMBL" id="JAH07831.1"/>
    </source>
</evidence>
<sequence length="17" mass="1851">MGRKAGGWSFGPGHMQF</sequence>
<proteinExistence type="predicted"/>
<name>A0A0E9PT87_ANGAN</name>
<reference evidence="1" key="2">
    <citation type="journal article" date="2015" name="Fish Shellfish Immunol.">
        <title>Early steps in the European eel (Anguilla anguilla)-Vibrio vulnificus interaction in the gills: Role of the RtxA13 toxin.</title>
        <authorList>
            <person name="Callol A."/>
            <person name="Pajuelo D."/>
            <person name="Ebbesson L."/>
            <person name="Teles M."/>
            <person name="MacKenzie S."/>
            <person name="Amaro C."/>
        </authorList>
    </citation>
    <scope>NUCLEOTIDE SEQUENCE</scope>
</reference>
<reference evidence="1" key="1">
    <citation type="submission" date="2014-11" db="EMBL/GenBank/DDBJ databases">
        <authorList>
            <person name="Amaro Gonzalez C."/>
        </authorList>
    </citation>
    <scope>NUCLEOTIDE SEQUENCE</scope>
</reference>
<dbReference type="AlphaFoldDB" id="A0A0E9PT87"/>
<protein>
    <submittedName>
        <fullName evidence="1">Uncharacterized protein</fullName>
    </submittedName>
</protein>
<organism evidence="1">
    <name type="scientific">Anguilla anguilla</name>
    <name type="common">European freshwater eel</name>
    <name type="synonym">Muraena anguilla</name>
    <dbReference type="NCBI Taxonomy" id="7936"/>
    <lineage>
        <taxon>Eukaryota</taxon>
        <taxon>Metazoa</taxon>
        <taxon>Chordata</taxon>
        <taxon>Craniata</taxon>
        <taxon>Vertebrata</taxon>
        <taxon>Euteleostomi</taxon>
        <taxon>Actinopterygii</taxon>
        <taxon>Neopterygii</taxon>
        <taxon>Teleostei</taxon>
        <taxon>Anguilliformes</taxon>
        <taxon>Anguillidae</taxon>
        <taxon>Anguilla</taxon>
    </lineage>
</organism>